<dbReference type="EMBL" id="NKXS01001470">
    <property type="protein sequence ID" value="PIN18381.1"/>
    <property type="molecule type" value="Genomic_DNA"/>
</dbReference>
<evidence type="ECO:0000313" key="3">
    <source>
        <dbReference type="Proteomes" id="UP000231279"/>
    </source>
</evidence>
<dbReference type="Proteomes" id="UP000231279">
    <property type="component" value="Unassembled WGS sequence"/>
</dbReference>
<gene>
    <name evidence="2" type="ORF">CDL12_08956</name>
</gene>
<dbReference type="OrthoDB" id="618098at2759"/>
<comment type="caution">
    <text evidence="2">The sequence shown here is derived from an EMBL/GenBank/DDBJ whole genome shotgun (WGS) entry which is preliminary data.</text>
</comment>
<accession>A0A2G9HLI3</accession>
<dbReference type="PANTHER" id="PTHR46250">
    <property type="entry name" value="MYB/SANT-LIKE DNA-BINDING DOMAIN PROTEIN-RELATED"/>
    <property type="match status" value="1"/>
</dbReference>
<reference evidence="3" key="1">
    <citation type="journal article" date="2018" name="Gigascience">
        <title>Genome assembly of the Pink Ipe (Handroanthus impetiginosus, Bignoniaceae), a highly valued, ecologically keystone Neotropical timber forest tree.</title>
        <authorList>
            <person name="Silva-Junior O.B."/>
            <person name="Grattapaglia D."/>
            <person name="Novaes E."/>
            <person name="Collevatti R.G."/>
        </authorList>
    </citation>
    <scope>NUCLEOTIDE SEQUENCE [LARGE SCALE GENOMIC DNA]</scope>
    <source>
        <strain evidence="3">cv. UFG-1</strain>
    </source>
</reference>
<sequence length="308" mass="34821">MPIPKNMGIVILSLPKIWKYEEDAKLVEALLDMVNLGNYKAENGFKPGYLNYVEERLQLSLPNSGLKAKPHIESRIKTLKKDFHIVYDMLNGPHTSGFGMDPIEKCITAEKAVWDAYLQSHPTHSAWQNKPFPFYDDLLLIFGKDRAIGSNAEGPGDMMEEIQREEANNDTNDNVEASMENGLEDIEFSPMQSPRSEGVRYQKTKKRSRSIDNLSLMTDSIKEAASVIGSEIAKASEVFSKAIEVDAEISEKRQKIDFEIRKIPNLTTTEVIKAVCHIATHRELIDVFFSMTEEGREQLVEAILRGDI</sequence>
<protein>
    <recommendedName>
        <fullName evidence="1">Myb/SANT-like domain-containing protein</fullName>
    </recommendedName>
</protein>
<evidence type="ECO:0000259" key="1">
    <source>
        <dbReference type="Pfam" id="PF12776"/>
    </source>
</evidence>
<dbReference type="PANTHER" id="PTHR46250:SF17">
    <property type="entry name" value="MYB_SANT-LIKE DOMAIN-CONTAINING PROTEIN"/>
    <property type="match status" value="1"/>
</dbReference>
<evidence type="ECO:0000313" key="2">
    <source>
        <dbReference type="EMBL" id="PIN18381.1"/>
    </source>
</evidence>
<keyword evidence="3" id="KW-1185">Reference proteome</keyword>
<dbReference type="STRING" id="429701.A0A2G9HLI3"/>
<name>A0A2G9HLI3_9LAMI</name>
<feature type="domain" description="Myb/SANT-like" evidence="1">
    <location>
        <begin position="18"/>
        <end position="117"/>
    </location>
</feature>
<proteinExistence type="predicted"/>
<organism evidence="2 3">
    <name type="scientific">Handroanthus impetiginosus</name>
    <dbReference type="NCBI Taxonomy" id="429701"/>
    <lineage>
        <taxon>Eukaryota</taxon>
        <taxon>Viridiplantae</taxon>
        <taxon>Streptophyta</taxon>
        <taxon>Embryophyta</taxon>
        <taxon>Tracheophyta</taxon>
        <taxon>Spermatophyta</taxon>
        <taxon>Magnoliopsida</taxon>
        <taxon>eudicotyledons</taxon>
        <taxon>Gunneridae</taxon>
        <taxon>Pentapetalae</taxon>
        <taxon>asterids</taxon>
        <taxon>lamiids</taxon>
        <taxon>Lamiales</taxon>
        <taxon>Bignoniaceae</taxon>
        <taxon>Crescentiina</taxon>
        <taxon>Tabebuia alliance</taxon>
        <taxon>Handroanthus</taxon>
    </lineage>
</organism>
<dbReference type="Pfam" id="PF12776">
    <property type="entry name" value="Myb_DNA-bind_3"/>
    <property type="match status" value="1"/>
</dbReference>
<dbReference type="InterPro" id="IPR024752">
    <property type="entry name" value="Myb/SANT-like_dom"/>
</dbReference>
<dbReference type="AlphaFoldDB" id="A0A2G9HLI3"/>